<protein>
    <submittedName>
        <fullName evidence="1">Uncharacterized protein</fullName>
    </submittedName>
</protein>
<proteinExistence type="predicted"/>
<sequence>MDINEGCDSLEQGAEPNAIPFLHSEPAPLDDVTKSHLLTRFQPRRSKYSSVSHDACIECHVDLFGRAGVGKIIGGMNAYDGDFTALCAPEALPERIAFCSYFNEYAFVYDDTTVDAVQPTNPILEDAILTRALGIKKAKELTRPGDTQTKKQLLAKIWALLQEIDPDYLGRCHAKFIEWYETAKLMRDKHFTNLDAYLLNRALDCGAKLVNPS</sequence>
<dbReference type="GeneID" id="93579207"/>
<evidence type="ECO:0000313" key="1">
    <source>
        <dbReference type="EMBL" id="OJJ73714.1"/>
    </source>
</evidence>
<dbReference type="VEuPathDB" id="FungiDB:ASPBRDRAFT_514078"/>
<keyword evidence="2" id="KW-1185">Reference proteome</keyword>
<reference evidence="2" key="1">
    <citation type="journal article" date="2017" name="Genome Biol.">
        <title>Comparative genomics reveals high biological diversity and specific adaptations in the industrially and medically important fungal genus Aspergillus.</title>
        <authorList>
            <person name="de Vries R.P."/>
            <person name="Riley R."/>
            <person name="Wiebenga A."/>
            <person name="Aguilar-Osorio G."/>
            <person name="Amillis S."/>
            <person name="Uchima C.A."/>
            <person name="Anderluh G."/>
            <person name="Asadollahi M."/>
            <person name="Askin M."/>
            <person name="Barry K."/>
            <person name="Battaglia E."/>
            <person name="Bayram O."/>
            <person name="Benocci T."/>
            <person name="Braus-Stromeyer S.A."/>
            <person name="Caldana C."/>
            <person name="Canovas D."/>
            <person name="Cerqueira G.C."/>
            <person name="Chen F."/>
            <person name="Chen W."/>
            <person name="Choi C."/>
            <person name="Clum A."/>
            <person name="Dos Santos R.A."/>
            <person name="Damasio A.R."/>
            <person name="Diallinas G."/>
            <person name="Emri T."/>
            <person name="Fekete E."/>
            <person name="Flipphi M."/>
            <person name="Freyberg S."/>
            <person name="Gallo A."/>
            <person name="Gournas C."/>
            <person name="Habgood R."/>
            <person name="Hainaut M."/>
            <person name="Harispe M.L."/>
            <person name="Henrissat B."/>
            <person name="Hilden K.S."/>
            <person name="Hope R."/>
            <person name="Hossain A."/>
            <person name="Karabika E."/>
            <person name="Karaffa L."/>
            <person name="Karanyi Z."/>
            <person name="Krasevec N."/>
            <person name="Kuo A."/>
            <person name="Kusch H."/>
            <person name="LaButti K."/>
            <person name="Lagendijk E.L."/>
            <person name="Lapidus A."/>
            <person name="Levasseur A."/>
            <person name="Lindquist E."/>
            <person name="Lipzen A."/>
            <person name="Logrieco A.F."/>
            <person name="MacCabe A."/>
            <person name="Maekelae M.R."/>
            <person name="Malavazi I."/>
            <person name="Melin P."/>
            <person name="Meyer V."/>
            <person name="Mielnichuk N."/>
            <person name="Miskei M."/>
            <person name="Molnar A.P."/>
            <person name="Mule G."/>
            <person name="Ngan C.Y."/>
            <person name="Orejas M."/>
            <person name="Orosz E."/>
            <person name="Ouedraogo J.P."/>
            <person name="Overkamp K.M."/>
            <person name="Park H.-S."/>
            <person name="Perrone G."/>
            <person name="Piumi F."/>
            <person name="Punt P.J."/>
            <person name="Ram A.F."/>
            <person name="Ramon A."/>
            <person name="Rauscher S."/>
            <person name="Record E."/>
            <person name="Riano-Pachon D.M."/>
            <person name="Robert V."/>
            <person name="Roehrig J."/>
            <person name="Ruller R."/>
            <person name="Salamov A."/>
            <person name="Salih N.S."/>
            <person name="Samson R.A."/>
            <person name="Sandor E."/>
            <person name="Sanguinetti M."/>
            <person name="Schuetze T."/>
            <person name="Sepcic K."/>
            <person name="Shelest E."/>
            <person name="Sherlock G."/>
            <person name="Sophianopoulou V."/>
            <person name="Squina F.M."/>
            <person name="Sun H."/>
            <person name="Susca A."/>
            <person name="Todd R.B."/>
            <person name="Tsang A."/>
            <person name="Unkles S.E."/>
            <person name="van de Wiele N."/>
            <person name="van Rossen-Uffink D."/>
            <person name="Oliveira J.V."/>
            <person name="Vesth T.C."/>
            <person name="Visser J."/>
            <person name="Yu J.-H."/>
            <person name="Zhou M."/>
            <person name="Andersen M.R."/>
            <person name="Archer D.B."/>
            <person name="Baker S.E."/>
            <person name="Benoit I."/>
            <person name="Brakhage A.A."/>
            <person name="Braus G.H."/>
            <person name="Fischer R."/>
            <person name="Frisvad J.C."/>
            <person name="Goldman G.H."/>
            <person name="Houbraken J."/>
            <person name="Oakley B."/>
            <person name="Pocsi I."/>
            <person name="Scazzocchio C."/>
            <person name="Seiboth B."/>
            <person name="vanKuyk P.A."/>
            <person name="Wortman J."/>
            <person name="Dyer P.S."/>
            <person name="Grigoriev I.V."/>
        </authorList>
    </citation>
    <scope>NUCLEOTIDE SEQUENCE [LARGE SCALE GENOMIC DNA]</scope>
    <source>
        <strain evidence="2">CBS 101740 / IMI 381727 / IBT 21946</strain>
    </source>
</reference>
<gene>
    <name evidence="1" type="ORF">ASPBRDRAFT_514078</name>
</gene>
<dbReference type="SUPFAM" id="SSF48576">
    <property type="entry name" value="Terpenoid synthases"/>
    <property type="match status" value="1"/>
</dbReference>
<dbReference type="STRING" id="767769.A0A1L9UPS9"/>
<dbReference type="AlphaFoldDB" id="A0A1L9UPS9"/>
<evidence type="ECO:0000313" key="2">
    <source>
        <dbReference type="Proteomes" id="UP000184499"/>
    </source>
</evidence>
<dbReference type="EMBL" id="KV878682">
    <property type="protein sequence ID" value="OJJ73714.1"/>
    <property type="molecule type" value="Genomic_DNA"/>
</dbReference>
<dbReference type="OMA" id="DINEGCD"/>
<organism evidence="1 2">
    <name type="scientific">Aspergillus brasiliensis (strain CBS 101740 / IMI 381727 / IBT 21946)</name>
    <dbReference type="NCBI Taxonomy" id="767769"/>
    <lineage>
        <taxon>Eukaryota</taxon>
        <taxon>Fungi</taxon>
        <taxon>Dikarya</taxon>
        <taxon>Ascomycota</taxon>
        <taxon>Pezizomycotina</taxon>
        <taxon>Eurotiomycetes</taxon>
        <taxon>Eurotiomycetidae</taxon>
        <taxon>Eurotiales</taxon>
        <taxon>Aspergillaceae</taxon>
        <taxon>Aspergillus</taxon>
        <taxon>Aspergillus subgen. Circumdati</taxon>
    </lineage>
</organism>
<dbReference type="RefSeq" id="XP_067480962.1">
    <property type="nucleotide sequence ID" value="XM_067626719.1"/>
</dbReference>
<dbReference type="InterPro" id="IPR008949">
    <property type="entry name" value="Isoprenoid_synthase_dom_sf"/>
</dbReference>
<dbReference type="Gene3D" id="1.10.600.10">
    <property type="entry name" value="Farnesyl Diphosphate Synthase"/>
    <property type="match status" value="1"/>
</dbReference>
<dbReference type="Proteomes" id="UP000184499">
    <property type="component" value="Unassembled WGS sequence"/>
</dbReference>
<dbReference type="OrthoDB" id="6921389at2759"/>
<accession>A0A1L9UPS9</accession>
<name>A0A1L9UPS9_ASPBC</name>